<accession>F6DJB4</accession>
<organism evidence="3 4">
    <name type="scientific">Thermus thermophilus (strain SG0.5JP17-16)</name>
    <dbReference type="NCBI Taxonomy" id="762633"/>
    <lineage>
        <taxon>Bacteria</taxon>
        <taxon>Thermotogati</taxon>
        <taxon>Deinococcota</taxon>
        <taxon>Deinococci</taxon>
        <taxon>Thermales</taxon>
        <taxon>Thermaceae</taxon>
        <taxon>Thermus</taxon>
    </lineage>
</organism>
<dbReference type="HOGENOM" id="CLU_831368_0_0_0"/>
<dbReference type="EMBL" id="CP002778">
    <property type="protein sequence ID" value="AEG34511.1"/>
    <property type="molecule type" value="Genomic_DNA"/>
</dbReference>
<feature type="region of interest" description="Disordered" evidence="1">
    <location>
        <begin position="1"/>
        <end position="38"/>
    </location>
</feature>
<dbReference type="Proteomes" id="UP000009233">
    <property type="component" value="Plasmid pTHTHE1601"/>
</dbReference>
<evidence type="ECO:0000313" key="3">
    <source>
        <dbReference type="EMBL" id="AEG34511.1"/>
    </source>
</evidence>
<dbReference type="InterPro" id="IPR044060">
    <property type="entry name" value="Bacterial_rp_domain"/>
</dbReference>
<geneLocation type="plasmid" evidence="3 4">
    <name>pTHTHE1601</name>
</geneLocation>
<dbReference type="AlphaFoldDB" id="F6DJB4"/>
<gene>
    <name evidence="3" type="ordered locus">Ththe16_2134</name>
</gene>
<feature type="domain" description="Bacterial repeat" evidence="2">
    <location>
        <begin position="166"/>
        <end position="215"/>
    </location>
</feature>
<sequence>MCPPIKHGPLHINPYTTPSGGGGGGGSTPSPTFSLSLSPSSLAVQQGDSAQTTLTVTPQNGFTGTVNLSLVNGHDQVPQGLSLSPTSVQVTGSSLLSRALTLTASSTPTGTYRIKVRGTSGSLTKEADLTVTVSAPQKASLTLELEGNGAVVADSRACRSGTSCTWEFPKGTSLTLTALPDEGHYFAGWREACSGFGACALVLNEDARVKASFAPIVGDFQLGELPSPVVVPAGAKTELVVELVLMGGLSAPPGAYGVELSGRLVGTGVDQVQYRFLPERSQEGRLVLELQGPDPDEVWTYFSAPTELTVALGNLRRTALFHLAVAPCVAGCGR</sequence>
<feature type="compositionally biased region" description="Low complexity" evidence="1">
    <location>
        <begin position="28"/>
        <end position="38"/>
    </location>
</feature>
<evidence type="ECO:0000313" key="4">
    <source>
        <dbReference type="Proteomes" id="UP000009233"/>
    </source>
</evidence>
<dbReference type="PATRIC" id="fig|762633.3.peg.2125"/>
<reference evidence="3" key="1">
    <citation type="submission" date="2011-05" db="EMBL/GenBank/DDBJ databases">
        <title>Complete sequence of plasmid of Thermus thermophilus SG0.5JP17-16.</title>
        <authorList>
            <consortium name="US DOE Joint Genome Institute"/>
            <person name="Lucas S."/>
            <person name="Han J."/>
            <person name="Lapidus A."/>
            <person name="Cheng J.-F."/>
            <person name="Goodwin L."/>
            <person name="Pitluck S."/>
            <person name="Peters L."/>
            <person name="Mikhailova N."/>
            <person name="Teshima H."/>
            <person name="Han C."/>
            <person name="Tapia R."/>
            <person name="Land M."/>
            <person name="Hauser L."/>
            <person name="Kyrpides N."/>
            <person name="Ivanova N."/>
            <person name="Pagani I."/>
            <person name="Allgaier M."/>
            <person name="Hugenholtz P."/>
            <person name="Singer S."/>
            <person name="Gladden J."/>
            <person name="Woyke T."/>
        </authorList>
    </citation>
    <scope>NUCLEOTIDE SEQUENCE</scope>
    <source>
        <strain evidence="3">SG0.5JP17-16</strain>
        <plasmid evidence="3">pTHTHE1601</plasmid>
    </source>
</reference>
<dbReference type="Pfam" id="PF18998">
    <property type="entry name" value="Flg_new_2"/>
    <property type="match status" value="1"/>
</dbReference>
<evidence type="ECO:0000256" key="1">
    <source>
        <dbReference type="SAM" id="MobiDB-lite"/>
    </source>
</evidence>
<proteinExistence type="predicted"/>
<dbReference type="KEGG" id="tts:Ththe16_2134"/>
<keyword evidence="3" id="KW-0614">Plasmid</keyword>
<name>F6DJB4_THETG</name>
<evidence type="ECO:0000259" key="2">
    <source>
        <dbReference type="Pfam" id="PF18998"/>
    </source>
</evidence>
<protein>
    <recommendedName>
        <fullName evidence="2">Bacterial repeat domain-containing protein</fullName>
    </recommendedName>
</protein>